<evidence type="ECO:0000256" key="15">
    <source>
        <dbReference type="ARBA" id="ARBA00023136"/>
    </source>
</evidence>
<evidence type="ECO:0000256" key="6">
    <source>
        <dbReference type="ARBA" id="ARBA00022553"/>
    </source>
</evidence>
<evidence type="ECO:0000256" key="4">
    <source>
        <dbReference type="ARBA" id="ARBA00022475"/>
    </source>
</evidence>
<dbReference type="InterPro" id="IPR049871">
    <property type="entry name" value="BvgS-like_periplasmic2"/>
</dbReference>
<evidence type="ECO:0000259" key="22">
    <source>
        <dbReference type="PROSITE" id="PS50894"/>
    </source>
</evidence>
<keyword evidence="12" id="KW-0067">ATP-binding</keyword>
<evidence type="ECO:0000256" key="18">
    <source>
        <dbReference type="SAM" id="SignalP"/>
    </source>
</evidence>
<dbReference type="EC" id="2.7.13.3" evidence="3"/>
<dbReference type="CDD" id="cd13707">
    <property type="entry name" value="PBP2_BvgS_D2"/>
    <property type="match status" value="1"/>
</dbReference>
<comment type="caution">
    <text evidence="23">The sequence shown here is derived from an EMBL/GenBank/DDBJ whole genome shotgun (WGS) entry which is preliminary data.</text>
</comment>
<evidence type="ECO:0000256" key="13">
    <source>
        <dbReference type="ARBA" id="ARBA00022989"/>
    </source>
</evidence>
<dbReference type="InterPro" id="IPR036890">
    <property type="entry name" value="HATPase_C_sf"/>
</dbReference>
<evidence type="ECO:0000256" key="7">
    <source>
        <dbReference type="ARBA" id="ARBA00022679"/>
    </source>
</evidence>
<evidence type="ECO:0000256" key="14">
    <source>
        <dbReference type="ARBA" id="ARBA00023012"/>
    </source>
</evidence>
<evidence type="ECO:0000256" key="1">
    <source>
        <dbReference type="ARBA" id="ARBA00000085"/>
    </source>
</evidence>
<dbReference type="SMART" id="SM00448">
    <property type="entry name" value="REC"/>
    <property type="match status" value="1"/>
</dbReference>
<keyword evidence="13" id="KW-1133">Transmembrane helix</keyword>
<dbReference type="Pfam" id="PF00072">
    <property type="entry name" value="Response_reg"/>
    <property type="match status" value="1"/>
</dbReference>
<evidence type="ECO:0000256" key="17">
    <source>
        <dbReference type="PROSITE-ProRule" id="PRU00169"/>
    </source>
</evidence>
<dbReference type="SUPFAM" id="SSF53850">
    <property type="entry name" value="Periplasmic binding protein-like II"/>
    <property type="match status" value="2"/>
</dbReference>
<dbReference type="Pfam" id="PF08448">
    <property type="entry name" value="PAS_4"/>
    <property type="match status" value="1"/>
</dbReference>
<dbReference type="PROSITE" id="PS50110">
    <property type="entry name" value="RESPONSE_REGULATORY"/>
    <property type="match status" value="1"/>
</dbReference>
<dbReference type="PANTHER" id="PTHR43047">
    <property type="entry name" value="TWO-COMPONENT HISTIDINE PROTEIN KINASE"/>
    <property type="match status" value="1"/>
</dbReference>
<dbReference type="SUPFAM" id="SSF55874">
    <property type="entry name" value="ATPase domain of HSP90 chaperone/DNA topoisomerase II/histidine kinase"/>
    <property type="match status" value="1"/>
</dbReference>
<dbReference type="SMART" id="SM00387">
    <property type="entry name" value="HATPase_c"/>
    <property type="match status" value="1"/>
</dbReference>
<dbReference type="PROSITE" id="PS50113">
    <property type="entry name" value="PAC"/>
    <property type="match status" value="1"/>
</dbReference>
<dbReference type="RefSeq" id="WP_187520998.1">
    <property type="nucleotide sequence ID" value="NZ_JACONW010000023.1"/>
</dbReference>
<dbReference type="InterPro" id="IPR004358">
    <property type="entry name" value="Sig_transdc_His_kin-like_C"/>
</dbReference>
<keyword evidence="11" id="KW-0418">Kinase</keyword>
<keyword evidence="8" id="KW-0812">Transmembrane</keyword>
<keyword evidence="6 17" id="KW-0597">Phosphoprotein</keyword>
<dbReference type="Proteomes" id="UP000651852">
    <property type="component" value="Unassembled WGS sequence"/>
</dbReference>
<evidence type="ECO:0000256" key="8">
    <source>
        <dbReference type="ARBA" id="ARBA00022692"/>
    </source>
</evidence>
<dbReference type="CDD" id="cd13705">
    <property type="entry name" value="PBP2_BvgS_D1"/>
    <property type="match status" value="1"/>
</dbReference>
<protein>
    <recommendedName>
        <fullName evidence="3">histidine kinase</fullName>
        <ecNumber evidence="3">2.7.13.3</ecNumber>
    </recommendedName>
</protein>
<dbReference type="SMART" id="SM00062">
    <property type="entry name" value="PBPb"/>
    <property type="match status" value="2"/>
</dbReference>
<gene>
    <name evidence="23" type="ORF">H8S59_07480</name>
</gene>
<dbReference type="InterPro" id="IPR036097">
    <property type="entry name" value="HisK_dim/P_sf"/>
</dbReference>
<keyword evidence="24" id="KW-1185">Reference proteome</keyword>
<keyword evidence="10" id="KW-0547">Nucleotide-binding</keyword>
<dbReference type="InterPro" id="IPR000700">
    <property type="entry name" value="PAS-assoc_C"/>
</dbReference>
<sequence length="1216" mass="136306">MSRRFKYYLILTMGVCLSLGCHAAFAAAELYTLLGRSSIGHMELQLDKTQWQWVRNKRELILGTSAPDYPPFDMTLTGRDYEGFTADYANIISRALDLPVKVLRFESRQAAIAALGTGQIDLLGSANGFEAKDRNIKLSTPYAVDQPVLVTRTGETRALTDGLAEMRLSMVYHYLPPEEIQKLYPNAALKTYPSFQSAINAVAFNQADVFLGDTISTQYMINKGYLNNIQMANFGRHEPDGFSFAVAGENNQLLDIINRTLKAIPVEERIAISRRWGASDLMLTDQKLQLTHREERWIEQHPNVRVVINESYAPLTFFDASGNFRGITADLLELVRLRTGLRFEITRAPTMADMMNQVSQGQADLISALIPSEEREDQFSFSRPYLDNSFVLVTRKWPENSINLEQLSGKRIAITLGSPILPFLRREFPTVVPIEVDNPFQTLEMLAQGRVEAAITSLVSANYFLNSGIFENRLQITTTVGEKPALIAMATSRKATELISILDKALSSIAPQELAAINNRWRSFTPSGGNWQEYQRQIYQIVLGAGLLLLGSLAWNAYMRRQIKQREQAERALSDQFEFMRALVNGSPHPIYVRDREGLLRMCNDSYLKAFDAQREDVLDKSVTEGVLSNVFEAKEFASDYQLVMATNNPMILDRTLQIGERQLTIYHWILPFRDSLGEVKGIIGGWIDISERRQLIEDLRSAKDQADNANRAKSTFLATMSHEIRTPMNAVIGMLELALKRADQGHMDRPAVEVAYSSAKDLLELIGDILDIARIESGRLTLSPERANLRQLVESVVRVFDGLARQKSLSLLLDLDSGINTDVLIDPLRFKQILSNLISNAIKFTEKGQVRITLQAETGTDPRQLQLHVSIQDTGIGISEKDLQRLFEPFAQADDNGQQARTGAGLGLVICRSLCEMMGGTLDLSSEQGKGTQVHMTFNLTTLEPLATLTEQSEPPVMANATLNILVVDDHPANSLLLCQQLEFLGHRCAVAEQGKQGLQLWLDGYFDVVVTDCNMPIMNGYDLTRAIRSQEQKTGQQRCAIWGFTANAQPEETQRCREAGMDDCLFKPISLTSLSERLGSVHPRGDALIEDEQISPVKPQPAFDMASISALTGERPEMIRRLLEQLLRSNEEDRQQLTALLAAEDQYELCQLAHRIKGAARIIRANRVIETCEALEDSCQKTTSEQVIKDRQQDMEVAMLDLEQALRDALNRAV</sequence>
<feature type="domain" description="PAC" evidence="21">
    <location>
        <begin position="647"/>
        <end position="702"/>
    </location>
</feature>
<dbReference type="Pfam" id="PF02518">
    <property type="entry name" value="HATPase_c"/>
    <property type="match status" value="1"/>
</dbReference>
<dbReference type="SUPFAM" id="SSF47226">
    <property type="entry name" value="Histidine-containing phosphotransfer domain, HPT domain"/>
    <property type="match status" value="1"/>
</dbReference>
<feature type="domain" description="HPt" evidence="22">
    <location>
        <begin position="1117"/>
        <end position="1216"/>
    </location>
</feature>
<dbReference type="Gene3D" id="1.10.287.130">
    <property type="match status" value="1"/>
</dbReference>
<evidence type="ECO:0000256" key="16">
    <source>
        <dbReference type="PROSITE-ProRule" id="PRU00110"/>
    </source>
</evidence>
<dbReference type="Gene3D" id="1.20.120.160">
    <property type="entry name" value="HPT domain"/>
    <property type="match status" value="1"/>
</dbReference>
<dbReference type="SUPFAM" id="SSF52172">
    <property type="entry name" value="CheY-like"/>
    <property type="match status" value="1"/>
</dbReference>
<dbReference type="PROSITE" id="PS50109">
    <property type="entry name" value="HIS_KIN"/>
    <property type="match status" value="1"/>
</dbReference>
<keyword evidence="5" id="KW-0997">Cell inner membrane</keyword>
<feature type="domain" description="Histidine kinase" evidence="19">
    <location>
        <begin position="720"/>
        <end position="943"/>
    </location>
</feature>
<dbReference type="Gene3D" id="3.30.565.10">
    <property type="entry name" value="Histidine kinase-like ATPase, C-terminal domain"/>
    <property type="match status" value="1"/>
</dbReference>
<keyword evidence="15" id="KW-0472">Membrane</keyword>
<dbReference type="SMART" id="SM00091">
    <property type="entry name" value="PAS"/>
    <property type="match status" value="1"/>
</dbReference>
<feature type="modified residue" description="4-aspartylphosphate" evidence="17">
    <location>
        <position position="1014"/>
    </location>
</feature>
<keyword evidence="7" id="KW-0808">Transferase</keyword>
<dbReference type="EMBL" id="JACONW010000023">
    <property type="protein sequence ID" value="MBC3949604.1"/>
    <property type="molecule type" value="Genomic_DNA"/>
</dbReference>
<dbReference type="InterPro" id="IPR003594">
    <property type="entry name" value="HATPase_dom"/>
</dbReference>
<evidence type="ECO:0000259" key="19">
    <source>
        <dbReference type="PROSITE" id="PS50109"/>
    </source>
</evidence>
<dbReference type="CDD" id="cd00130">
    <property type="entry name" value="PAS"/>
    <property type="match status" value="1"/>
</dbReference>
<dbReference type="InterPro" id="IPR036641">
    <property type="entry name" value="HPT_dom_sf"/>
</dbReference>
<dbReference type="Gene3D" id="3.40.190.10">
    <property type="entry name" value="Periplasmic binding protein-like II"/>
    <property type="match status" value="4"/>
</dbReference>
<evidence type="ECO:0000256" key="3">
    <source>
        <dbReference type="ARBA" id="ARBA00012438"/>
    </source>
</evidence>
<feature type="signal peptide" evidence="18">
    <location>
        <begin position="1"/>
        <end position="26"/>
    </location>
</feature>
<evidence type="ECO:0000256" key="5">
    <source>
        <dbReference type="ARBA" id="ARBA00022519"/>
    </source>
</evidence>
<evidence type="ECO:0000256" key="11">
    <source>
        <dbReference type="ARBA" id="ARBA00022777"/>
    </source>
</evidence>
<dbReference type="InterPro" id="IPR000014">
    <property type="entry name" value="PAS"/>
</dbReference>
<comment type="catalytic activity">
    <reaction evidence="1">
        <text>ATP + protein L-histidine = ADP + protein N-phospho-L-histidine.</text>
        <dbReference type="EC" id="2.7.13.3"/>
    </reaction>
</comment>
<dbReference type="InterPro" id="IPR011006">
    <property type="entry name" value="CheY-like_superfamily"/>
</dbReference>
<dbReference type="Gene3D" id="3.40.50.2300">
    <property type="match status" value="1"/>
</dbReference>
<proteinExistence type="predicted"/>
<dbReference type="PRINTS" id="PR00344">
    <property type="entry name" value="BCTRLSENSOR"/>
</dbReference>
<feature type="domain" description="Response regulatory" evidence="20">
    <location>
        <begin position="965"/>
        <end position="1084"/>
    </location>
</feature>
<dbReference type="SMART" id="SM00073">
    <property type="entry name" value="HPT"/>
    <property type="match status" value="1"/>
</dbReference>
<evidence type="ECO:0000259" key="21">
    <source>
        <dbReference type="PROSITE" id="PS50113"/>
    </source>
</evidence>
<dbReference type="PROSITE" id="PS51257">
    <property type="entry name" value="PROKAR_LIPOPROTEIN"/>
    <property type="match status" value="1"/>
</dbReference>
<dbReference type="CDD" id="cd00082">
    <property type="entry name" value="HisKA"/>
    <property type="match status" value="1"/>
</dbReference>
<dbReference type="InterPro" id="IPR049870">
    <property type="entry name" value="BvgS-like_periplasmic1"/>
</dbReference>
<dbReference type="InterPro" id="IPR008207">
    <property type="entry name" value="Sig_transdc_His_kin_Hpt_dom"/>
</dbReference>
<dbReference type="PANTHER" id="PTHR43047:SF72">
    <property type="entry name" value="OSMOSENSING HISTIDINE PROTEIN KINASE SLN1"/>
    <property type="match status" value="1"/>
</dbReference>
<dbReference type="SMART" id="SM00388">
    <property type="entry name" value="HisKA"/>
    <property type="match status" value="1"/>
</dbReference>
<dbReference type="InterPro" id="IPR003661">
    <property type="entry name" value="HisK_dim/P_dom"/>
</dbReference>
<dbReference type="Pfam" id="PF00512">
    <property type="entry name" value="HisKA"/>
    <property type="match status" value="1"/>
</dbReference>
<dbReference type="Pfam" id="PF01627">
    <property type="entry name" value="Hpt"/>
    <property type="match status" value="1"/>
</dbReference>
<dbReference type="SUPFAM" id="SSF55785">
    <property type="entry name" value="PYP-like sensor domain (PAS domain)"/>
    <property type="match status" value="1"/>
</dbReference>
<name>A0ABR7AXJ1_9PSED</name>
<dbReference type="InterPro" id="IPR001638">
    <property type="entry name" value="Solute-binding_3/MltF_N"/>
</dbReference>
<keyword evidence="4" id="KW-1003">Cell membrane</keyword>
<dbReference type="PROSITE" id="PS50894">
    <property type="entry name" value="HPT"/>
    <property type="match status" value="1"/>
</dbReference>
<evidence type="ECO:0000256" key="12">
    <source>
        <dbReference type="ARBA" id="ARBA00022840"/>
    </source>
</evidence>
<keyword evidence="9 18" id="KW-0732">Signal</keyword>
<dbReference type="SUPFAM" id="SSF47384">
    <property type="entry name" value="Homodimeric domain of signal transducing histidine kinase"/>
    <property type="match status" value="1"/>
</dbReference>
<organism evidence="23 24">
    <name type="scientific">Pseudomonas folii</name>
    <dbReference type="NCBI Taxonomy" id="2762593"/>
    <lineage>
        <taxon>Bacteria</taxon>
        <taxon>Pseudomonadati</taxon>
        <taxon>Pseudomonadota</taxon>
        <taxon>Gammaproteobacteria</taxon>
        <taxon>Pseudomonadales</taxon>
        <taxon>Pseudomonadaceae</taxon>
        <taxon>Pseudomonas</taxon>
    </lineage>
</organism>
<dbReference type="InterPro" id="IPR005467">
    <property type="entry name" value="His_kinase_dom"/>
</dbReference>
<dbReference type="InterPro" id="IPR013656">
    <property type="entry name" value="PAS_4"/>
</dbReference>
<dbReference type="CDD" id="cd00088">
    <property type="entry name" value="HPT"/>
    <property type="match status" value="1"/>
</dbReference>
<feature type="modified residue" description="Phosphohistidine" evidence="16">
    <location>
        <position position="1156"/>
    </location>
</feature>
<evidence type="ECO:0000256" key="9">
    <source>
        <dbReference type="ARBA" id="ARBA00022729"/>
    </source>
</evidence>
<feature type="chain" id="PRO_5046618746" description="histidine kinase" evidence="18">
    <location>
        <begin position="27"/>
        <end position="1216"/>
    </location>
</feature>
<evidence type="ECO:0000259" key="20">
    <source>
        <dbReference type="PROSITE" id="PS50110"/>
    </source>
</evidence>
<dbReference type="Pfam" id="PF00497">
    <property type="entry name" value="SBP_bac_3"/>
    <property type="match status" value="2"/>
</dbReference>
<comment type="subcellular location">
    <subcellularLocation>
        <location evidence="2">Cell inner membrane</location>
        <topology evidence="2">Multi-pass membrane protein</topology>
    </subcellularLocation>
</comment>
<evidence type="ECO:0000256" key="2">
    <source>
        <dbReference type="ARBA" id="ARBA00004429"/>
    </source>
</evidence>
<evidence type="ECO:0000256" key="10">
    <source>
        <dbReference type="ARBA" id="ARBA00022741"/>
    </source>
</evidence>
<dbReference type="InterPro" id="IPR001789">
    <property type="entry name" value="Sig_transdc_resp-reg_receiver"/>
</dbReference>
<keyword evidence="14" id="KW-0902">Two-component regulatory system</keyword>
<evidence type="ECO:0000313" key="24">
    <source>
        <dbReference type="Proteomes" id="UP000651852"/>
    </source>
</evidence>
<dbReference type="CDD" id="cd16922">
    <property type="entry name" value="HATPase_EvgS-ArcB-TorS-like"/>
    <property type="match status" value="1"/>
</dbReference>
<dbReference type="Gene3D" id="3.30.450.20">
    <property type="entry name" value="PAS domain"/>
    <property type="match status" value="1"/>
</dbReference>
<accession>A0ABR7AXJ1</accession>
<reference evidence="23 24" key="1">
    <citation type="submission" date="2020-08" db="EMBL/GenBank/DDBJ databases">
        <title>Putative novel bacterial strains isolated from necrotic wheat leaf tissues caused by Xanthomonas translucens.</title>
        <authorList>
            <person name="Tambong J.T."/>
        </authorList>
    </citation>
    <scope>NUCLEOTIDE SEQUENCE [LARGE SCALE GENOMIC DNA]</scope>
    <source>
        <strain evidence="23 24">DOAB 1069</strain>
    </source>
</reference>
<evidence type="ECO:0000313" key="23">
    <source>
        <dbReference type="EMBL" id="MBC3949604.1"/>
    </source>
</evidence>
<dbReference type="CDD" id="cd17546">
    <property type="entry name" value="REC_hyHK_CKI1_RcsC-like"/>
    <property type="match status" value="1"/>
</dbReference>
<dbReference type="InterPro" id="IPR035965">
    <property type="entry name" value="PAS-like_dom_sf"/>
</dbReference>